<evidence type="ECO:0000256" key="2">
    <source>
        <dbReference type="ARBA" id="ARBA00012759"/>
    </source>
</evidence>
<organism evidence="9 13">
    <name type="scientific">Biomphalaria glabrata</name>
    <name type="common">Bloodfluke planorb</name>
    <name type="synonym">Freshwater snail</name>
    <dbReference type="NCBI Taxonomy" id="6526"/>
    <lineage>
        <taxon>Eukaryota</taxon>
        <taxon>Metazoa</taxon>
        <taxon>Spiralia</taxon>
        <taxon>Lophotrochozoa</taxon>
        <taxon>Mollusca</taxon>
        <taxon>Gastropoda</taxon>
        <taxon>Heterobranchia</taxon>
        <taxon>Euthyneura</taxon>
        <taxon>Panpulmonata</taxon>
        <taxon>Hygrophila</taxon>
        <taxon>Lymnaeoidea</taxon>
        <taxon>Planorbidae</taxon>
        <taxon>Biomphalaria</taxon>
    </lineage>
</organism>
<dbReference type="CDD" id="cd17059">
    <property type="entry name" value="Ubl_OTU1"/>
    <property type="match status" value="1"/>
</dbReference>
<evidence type="ECO:0000256" key="1">
    <source>
        <dbReference type="ARBA" id="ARBA00000707"/>
    </source>
</evidence>
<evidence type="ECO:0000256" key="5">
    <source>
        <dbReference type="ARBA" id="ARBA00022801"/>
    </source>
</evidence>
<dbReference type="InterPro" id="IPR045827">
    <property type="entry name" value="VCPIP1_N"/>
</dbReference>
<evidence type="ECO:0000313" key="11">
    <source>
        <dbReference type="RefSeq" id="XP_055900651.1"/>
    </source>
</evidence>
<dbReference type="Gene3D" id="3.10.20.90">
    <property type="entry name" value="Phosphatidylinositol 3-kinase Catalytic Subunit, Chain A, domain 1"/>
    <property type="match status" value="1"/>
</dbReference>
<dbReference type="InterPro" id="IPR039087">
    <property type="entry name" value="VCPIP1"/>
</dbReference>
<feature type="compositionally biased region" description="Low complexity" evidence="7">
    <location>
        <begin position="1199"/>
        <end position="1216"/>
    </location>
</feature>
<keyword evidence="9" id="KW-1185">Reference proteome</keyword>
<dbReference type="Pfam" id="PF21403">
    <property type="entry name" value="OTU1_UBXL"/>
    <property type="match status" value="1"/>
</dbReference>
<keyword evidence="6" id="KW-0788">Thiol protease</keyword>
<dbReference type="GeneID" id="106054444"/>
<protein>
    <recommendedName>
        <fullName evidence="2">ubiquitinyl hydrolase 1</fullName>
        <ecNumber evidence="2">3.4.19.12</ecNumber>
    </recommendedName>
</protein>
<evidence type="ECO:0000313" key="9">
    <source>
        <dbReference type="Proteomes" id="UP001165740"/>
    </source>
</evidence>
<evidence type="ECO:0000256" key="4">
    <source>
        <dbReference type="ARBA" id="ARBA00022786"/>
    </source>
</evidence>
<dbReference type="OMA" id="KHSTETD"/>
<accession>A0A9W3BML6</accession>
<evidence type="ECO:0000313" key="12">
    <source>
        <dbReference type="RefSeq" id="XP_055900652.1"/>
    </source>
</evidence>
<feature type="region of interest" description="Disordered" evidence="7">
    <location>
        <begin position="1120"/>
        <end position="1147"/>
    </location>
</feature>
<dbReference type="PANTHER" id="PTHR14843:SF2">
    <property type="entry name" value="DEUBIQUITINATING PROTEIN VCPIP1"/>
    <property type="match status" value="1"/>
</dbReference>
<dbReference type="OrthoDB" id="10012024at2759"/>
<feature type="compositionally biased region" description="Polar residues" evidence="7">
    <location>
        <begin position="987"/>
        <end position="996"/>
    </location>
</feature>
<dbReference type="RefSeq" id="XP_055900651.1">
    <property type="nucleotide sequence ID" value="XM_056044676.1"/>
</dbReference>
<sequence>MRGNLNIISGNCPNCQKKMFFPEHEASVECTGCGQRHAQSNLQNLQVTGMLEAIQNLLEKLRQRDAGQMPIPDQDSSKVNGLSNYLCAMLSPLLTTHGMDKVTGTAKLLTEMGKSSIFDCSQLADRAFLIDPEHMNVPGYGRDKSGSVEYLKQTLGIIKKCNENEERLVPIHADGDGHCLVHAVSRALVGWQLFWHPLRMNLIHHFRTNFPKYQMQFQDFIDESEWQLIIRECEPDFIPIGAEPTGLRNIHIFGLANVLKRPIILLDSLEGIQSPGDYSAIFLPCFSSPSECMNKDGVLNTPICIAWSSPGRNHFIPLVGVKGKKCPVLPKFMVQRAWGVADTEIQNYVKMDEQGCCQIGGEKVLQPAYFQRLVAAMSELFDKTNRISAALLADMYHHVFKAHGFVFGMNIELLMDKTKLSVEERLLFMCTMCHSLCLANDISEDRLYPGGDLYARAVSLDGKLREKVPYKLHVCKALYDATQDRLVVIKGTHKPSGCPHCAKPEAEFRLVDANYKVHYKNGDRTTTRSNKCSCGFKHFYNGHEYDGTSKRVKVDLEWGGRSFIRVLDWFQDQEDVNLNSNAYELAQNLVQELFPGEFGSERLVQRVVDQILQQTQIPEMDTNSIVPKSSGRTSASQHAMNDHQASWSADTVSKVILTGHQSVHKEELTKSEAEKKVRQQISANAPKQQRKLSDQMTAERRHSPESGNQKTQVNQSSVSNTSSGNTAAGFSNPLATNKRIRLSTSDGRNVTLDLPSECTFTELQSLISSSLGVTPTNQRIRHGFPPRELKPPPGSGSDFKVPIQPGDKIMLDIIDQLEPKAKSAKVSTDVRKIIHPLTPSKGLSWTSFAEGEFDEASDRVLQGLMDPLLTSGGDNLDHSLSALALTAALDNKELWPYVIQRPHLFSVNGLFYKQVERDMGLEHGKHCQLPLLPHKVFVYNRYDDRLELCLEPYGHFPIESNVERNAFSMLPASKCVSKPGGKPFTGQGHSLRSSTSQEERMPTDIPMSPKRNEARRLNNMCDPASRQESIEEEDEDIEKVLDDSASHRLNPAQVIRNLPLIKNALGAHLPEAKLVRKGPGYSELSPIPENTVNERIDLLHQWVNRMEKVVESIDRDAKAAEEKSQLSSVYKSTKESPTHCSSFPSPPIFQALENKSNELASLNRFSESGMNNSSRSPASPSEATNVHLNSKEYNESLKSDLSVSPSKSSESWSGQSNPIAALAEKVAFNIAAMDTESDLCSSRQCTPLNDSHVQSQDVTMEATVTSSETYIESDMSDNIIAITEQAPDSDREDLKNNALPELMDSS</sequence>
<dbReference type="Pfam" id="PF02338">
    <property type="entry name" value="OTU"/>
    <property type="match status" value="1"/>
</dbReference>
<keyword evidence="3" id="KW-0645">Protease</keyword>
<dbReference type="GO" id="GO:0004843">
    <property type="term" value="F:cysteine-type deubiquitinase activity"/>
    <property type="evidence" value="ECO:0007669"/>
    <property type="project" value="UniProtKB-EC"/>
</dbReference>
<feature type="region of interest" description="Disordered" evidence="7">
    <location>
        <begin position="619"/>
        <end position="647"/>
    </location>
</feature>
<dbReference type="CDD" id="cd22769">
    <property type="entry name" value="OTU_VCIP135"/>
    <property type="match status" value="1"/>
</dbReference>
<feature type="region of interest" description="Disordered" evidence="7">
    <location>
        <begin position="662"/>
        <end position="732"/>
    </location>
</feature>
<comment type="catalytic activity">
    <reaction evidence="1">
        <text>Thiol-dependent hydrolysis of ester, thioester, amide, peptide and isopeptide bonds formed by the C-terminal Gly of ubiquitin (a 76-residue protein attached to proteins as an intracellular targeting signal).</text>
        <dbReference type="EC" id="3.4.19.12"/>
    </reaction>
</comment>
<feature type="region of interest" description="Disordered" evidence="7">
    <location>
        <begin position="1284"/>
        <end position="1306"/>
    </location>
</feature>
<feature type="domain" description="OTU" evidence="8">
    <location>
        <begin position="168"/>
        <end position="321"/>
    </location>
</feature>
<keyword evidence="5" id="KW-0378">Hydrolase</keyword>
<dbReference type="InterPro" id="IPR003323">
    <property type="entry name" value="OTU_dom"/>
</dbReference>
<dbReference type="GO" id="GO:0016567">
    <property type="term" value="P:protein ubiquitination"/>
    <property type="evidence" value="ECO:0007669"/>
    <property type="project" value="InterPro"/>
</dbReference>
<dbReference type="PANTHER" id="PTHR14843">
    <property type="entry name" value="DEUBIQUITINATING PROTEIN VCIP135"/>
    <property type="match status" value="1"/>
</dbReference>
<dbReference type="GO" id="GO:0071108">
    <property type="term" value="P:protein K48-linked deubiquitination"/>
    <property type="evidence" value="ECO:0007669"/>
    <property type="project" value="TreeGrafter"/>
</dbReference>
<dbReference type="RefSeq" id="XP_055900652.1">
    <property type="nucleotide sequence ID" value="XM_056044677.1"/>
</dbReference>
<keyword evidence="4" id="KW-0833">Ubl conjugation pathway</keyword>
<dbReference type="Proteomes" id="UP001165740">
    <property type="component" value="Chromosome 10"/>
</dbReference>
<dbReference type="GO" id="GO:0035871">
    <property type="term" value="P:protein K11-linked deubiquitination"/>
    <property type="evidence" value="ECO:0007669"/>
    <property type="project" value="TreeGrafter"/>
</dbReference>
<feature type="region of interest" description="Disordered" evidence="7">
    <location>
        <begin position="978"/>
        <end position="1010"/>
    </location>
</feature>
<evidence type="ECO:0000313" key="13">
    <source>
        <dbReference type="RefSeq" id="XP_055900653.1"/>
    </source>
</evidence>
<reference evidence="10 11" key="1">
    <citation type="submission" date="2025-04" db="UniProtKB">
        <authorList>
            <consortium name="RefSeq"/>
        </authorList>
    </citation>
    <scope>IDENTIFICATION</scope>
</reference>
<evidence type="ECO:0000256" key="6">
    <source>
        <dbReference type="ARBA" id="ARBA00022807"/>
    </source>
</evidence>
<dbReference type="EC" id="3.4.19.12" evidence="2"/>
<dbReference type="RefSeq" id="XP_055900653.1">
    <property type="nucleotide sequence ID" value="XM_056044678.1"/>
</dbReference>
<evidence type="ECO:0000313" key="10">
    <source>
        <dbReference type="RefSeq" id="XP_055900650.1"/>
    </source>
</evidence>
<evidence type="ECO:0000259" key="8">
    <source>
        <dbReference type="PROSITE" id="PS50802"/>
    </source>
</evidence>
<feature type="region of interest" description="Disordered" evidence="7">
    <location>
        <begin position="1196"/>
        <end position="1216"/>
    </location>
</feature>
<dbReference type="PROSITE" id="PS50802">
    <property type="entry name" value="OTU"/>
    <property type="match status" value="1"/>
</dbReference>
<feature type="compositionally biased region" description="Basic and acidic residues" evidence="7">
    <location>
        <begin position="691"/>
        <end position="704"/>
    </location>
</feature>
<dbReference type="RefSeq" id="XP_055900650.1">
    <property type="nucleotide sequence ID" value="XM_056044675.1"/>
</dbReference>
<dbReference type="Pfam" id="PF19437">
    <property type="entry name" value="VCIP135_N"/>
    <property type="match status" value="1"/>
</dbReference>
<evidence type="ECO:0000256" key="7">
    <source>
        <dbReference type="SAM" id="MobiDB-lite"/>
    </source>
</evidence>
<dbReference type="GO" id="GO:0090168">
    <property type="term" value="P:Golgi reassembly"/>
    <property type="evidence" value="ECO:0007669"/>
    <property type="project" value="TreeGrafter"/>
</dbReference>
<evidence type="ECO:0000256" key="3">
    <source>
        <dbReference type="ARBA" id="ARBA00022670"/>
    </source>
</evidence>
<gene>
    <name evidence="10 11 12 13" type="primary">LOC106054444</name>
</gene>
<feature type="compositionally biased region" description="Low complexity" evidence="7">
    <location>
        <begin position="711"/>
        <end position="723"/>
    </location>
</feature>
<proteinExistence type="predicted"/>
<dbReference type="InterPro" id="IPR048857">
    <property type="entry name" value="OTU1_Ubl"/>
</dbReference>
<feature type="compositionally biased region" description="Basic and acidic residues" evidence="7">
    <location>
        <begin position="663"/>
        <end position="677"/>
    </location>
</feature>
<dbReference type="GO" id="GO:0006508">
    <property type="term" value="P:proteolysis"/>
    <property type="evidence" value="ECO:0007669"/>
    <property type="project" value="UniProtKB-KW"/>
</dbReference>
<dbReference type="GO" id="GO:0016320">
    <property type="term" value="P:endoplasmic reticulum membrane fusion"/>
    <property type="evidence" value="ECO:0007669"/>
    <property type="project" value="TreeGrafter"/>
</dbReference>
<name>A0A9W3BML6_BIOGL</name>